<dbReference type="GO" id="GO:0016887">
    <property type="term" value="F:ATP hydrolysis activity"/>
    <property type="evidence" value="ECO:0007669"/>
    <property type="project" value="InterPro"/>
</dbReference>
<dbReference type="InterPro" id="IPR017871">
    <property type="entry name" value="ABC_transporter-like_CS"/>
</dbReference>
<dbReference type="Gene3D" id="3.40.50.300">
    <property type="entry name" value="P-loop containing nucleotide triphosphate hydrolases"/>
    <property type="match status" value="1"/>
</dbReference>
<organism evidence="6 7">
    <name type="scientific">Mogibacterium pumilum</name>
    <dbReference type="NCBI Taxonomy" id="86332"/>
    <lineage>
        <taxon>Bacteria</taxon>
        <taxon>Bacillati</taxon>
        <taxon>Bacillota</taxon>
        <taxon>Clostridia</taxon>
        <taxon>Peptostreptococcales</taxon>
        <taxon>Anaerovoracaceae</taxon>
        <taxon>Mogibacterium</taxon>
    </lineage>
</organism>
<dbReference type="EMBL" id="CP016199">
    <property type="protein sequence ID" value="ASS38367.1"/>
    <property type="molecule type" value="Genomic_DNA"/>
</dbReference>
<dbReference type="PROSITE" id="PS00211">
    <property type="entry name" value="ABC_TRANSPORTER_1"/>
    <property type="match status" value="1"/>
</dbReference>
<dbReference type="AlphaFoldDB" id="A0A223ATQ8"/>
<feature type="domain" description="ABC transporter" evidence="5">
    <location>
        <begin position="8"/>
        <end position="234"/>
    </location>
</feature>
<keyword evidence="4" id="KW-0067">ATP-binding</keyword>
<name>A0A223ATQ8_9FIRM</name>
<proteinExistence type="inferred from homology"/>
<dbReference type="SUPFAM" id="SSF52540">
    <property type="entry name" value="P-loop containing nucleoside triphosphate hydrolases"/>
    <property type="match status" value="1"/>
</dbReference>
<evidence type="ECO:0000313" key="6">
    <source>
        <dbReference type="EMBL" id="ASS38367.1"/>
    </source>
</evidence>
<dbReference type="PANTHER" id="PTHR43335:SF8">
    <property type="entry name" value="ABC TRANSPORTER, ATP-BINDING PROTEIN"/>
    <property type="match status" value="1"/>
</dbReference>
<keyword evidence="2" id="KW-0813">Transport</keyword>
<keyword evidence="7" id="KW-1185">Reference proteome</keyword>
<dbReference type="GO" id="GO:0005524">
    <property type="term" value="F:ATP binding"/>
    <property type="evidence" value="ECO:0007669"/>
    <property type="project" value="UniProtKB-KW"/>
</dbReference>
<dbReference type="SMART" id="SM00382">
    <property type="entry name" value="AAA"/>
    <property type="match status" value="1"/>
</dbReference>
<evidence type="ECO:0000256" key="4">
    <source>
        <dbReference type="ARBA" id="ARBA00022840"/>
    </source>
</evidence>
<dbReference type="PANTHER" id="PTHR43335">
    <property type="entry name" value="ABC TRANSPORTER, ATP-BINDING PROTEIN"/>
    <property type="match status" value="1"/>
</dbReference>
<dbReference type="InterPro" id="IPR027417">
    <property type="entry name" value="P-loop_NTPase"/>
</dbReference>
<reference evidence="7" key="1">
    <citation type="submission" date="2016-05" db="EMBL/GenBank/DDBJ databases">
        <authorList>
            <person name="Holder M.E."/>
            <person name="Ajami N.J."/>
            <person name="Petrosino J.F."/>
        </authorList>
    </citation>
    <scope>NUCLEOTIDE SEQUENCE [LARGE SCALE GENOMIC DNA]</scope>
    <source>
        <strain evidence="7">ATCC 700696</strain>
    </source>
</reference>
<evidence type="ECO:0000313" key="7">
    <source>
        <dbReference type="Proteomes" id="UP000214689"/>
    </source>
</evidence>
<keyword evidence="3" id="KW-0547">Nucleotide-binding</keyword>
<sequence length="246" mass="27171">MKMSEYILRTEGLSKEYDGHLAVNDLDLNLCKGDIYGLIGKNGAGKSTLLKMISGLSKPTCGTITLNGDLLQGNNINARIGTLIERPGLISNMSAYDNLKMKKIFVNEKNFNDINELLKLVGLYSERNKLVKSFSVGMKQRLGIAMALVGKPNLMILDEPINGLDPQGIVDIRNLIIKLNVEMGISMIISSHMLSELSKVATKYGIINSGKLIKEFTNEELQNECKRLDVDIESYFLKITGGQDNV</sequence>
<dbReference type="InterPro" id="IPR003439">
    <property type="entry name" value="ABC_transporter-like_ATP-bd"/>
</dbReference>
<evidence type="ECO:0000256" key="2">
    <source>
        <dbReference type="ARBA" id="ARBA00022448"/>
    </source>
</evidence>
<dbReference type="InterPro" id="IPR003593">
    <property type="entry name" value="AAA+_ATPase"/>
</dbReference>
<dbReference type="Proteomes" id="UP000214689">
    <property type="component" value="Chromosome"/>
</dbReference>
<evidence type="ECO:0000256" key="1">
    <source>
        <dbReference type="ARBA" id="ARBA00005417"/>
    </source>
</evidence>
<comment type="similarity">
    <text evidence="1">Belongs to the ABC transporter superfamily.</text>
</comment>
<accession>A0A223ATQ8</accession>
<protein>
    <recommendedName>
        <fullName evidence="5">ABC transporter domain-containing protein</fullName>
    </recommendedName>
</protein>
<gene>
    <name evidence="6" type="ORF">AXF17_08135</name>
</gene>
<evidence type="ECO:0000256" key="3">
    <source>
        <dbReference type="ARBA" id="ARBA00022741"/>
    </source>
</evidence>
<evidence type="ECO:0000259" key="5">
    <source>
        <dbReference type="PROSITE" id="PS50893"/>
    </source>
</evidence>
<dbReference type="PROSITE" id="PS50893">
    <property type="entry name" value="ABC_TRANSPORTER_2"/>
    <property type="match status" value="1"/>
</dbReference>
<dbReference type="Pfam" id="PF00005">
    <property type="entry name" value="ABC_tran"/>
    <property type="match status" value="1"/>
</dbReference>